<dbReference type="Proteomes" id="UP000683139">
    <property type="component" value="Unassembled WGS sequence"/>
</dbReference>
<accession>A0A920D179</accession>
<dbReference type="InterPro" id="IPR011013">
    <property type="entry name" value="Gal_mutarotase_sf_dom"/>
</dbReference>
<name>A0A920D179_9BACL</name>
<gene>
    <name evidence="1" type="ORF">J40TS1_43260</name>
</gene>
<dbReference type="RefSeq" id="WP_213519347.1">
    <property type="nucleotide sequence ID" value="NZ_BOSE01000010.1"/>
</dbReference>
<dbReference type="AlphaFoldDB" id="A0A920D179"/>
<dbReference type="SUPFAM" id="SSF74650">
    <property type="entry name" value="Galactose mutarotase-like"/>
    <property type="match status" value="1"/>
</dbReference>
<evidence type="ECO:0000313" key="1">
    <source>
        <dbReference type="EMBL" id="GIP18684.1"/>
    </source>
</evidence>
<evidence type="ECO:0008006" key="3">
    <source>
        <dbReference type="Google" id="ProtNLM"/>
    </source>
</evidence>
<sequence>MYIHYTKQNHFETYVLAEQNSDTYIEVVPQRGAIISKYVHQGQDVFYLDEETLADASKNIRGGNPVLFPISSYLENETYTYEGQAYQLKQHGFARNLPGRVINVQADEHSASIAIEIVHNEETLIRYPFQFRLVMTYTLSEQGLSVHAAITNLDSKTMPFYQGYHPYFYVADKEKLLLNVPSQNYRDMIAGSVVQGSFNLQQPESNAIYEQLQANRCEMIDQTRRLKVALEFDEVYQYVVLWALEGKPFICIEPWMAPVNGMNVGKGIQQLAAGETHSSTVRIEAAAL</sequence>
<dbReference type="GO" id="GO:0030246">
    <property type="term" value="F:carbohydrate binding"/>
    <property type="evidence" value="ECO:0007669"/>
    <property type="project" value="InterPro"/>
</dbReference>
<organism evidence="1 2">
    <name type="scientific">Paenibacillus montaniterrae</name>
    <dbReference type="NCBI Taxonomy" id="429341"/>
    <lineage>
        <taxon>Bacteria</taxon>
        <taxon>Bacillati</taxon>
        <taxon>Bacillota</taxon>
        <taxon>Bacilli</taxon>
        <taxon>Bacillales</taxon>
        <taxon>Paenibacillaceae</taxon>
        <taxon>Paenibacillus</taxon>
    </lineage>
</organism>
<dbReference type="Pfam" id="PF01263">
    <property type="entry name" value="Aldose_epim"/>
    <property type="match status" value="1"/>
</dbReference>
<proteinExistence type="predicted"/>
<evidence type="ECO:0000313" key="2">
    <source>
        <dbReference type="Proteomes" id="UP000683139"/>
    </source>
</evidence>
<dbReference type="PANTHER" id="PTHR11122">
    <property type="entry name" value="APOSPORY-ASSOCIATED PROTEIN C-RELATED"/>
    <property type="match status" value="1"/>
</dbReference>
<dbReference type="GO" id="GO:0016853">
    <property type="term" value="F:isomerase activity"/>
    <property type="evidence" value="ECO:0007669"/>
    <property type="project" value="InterPro"/>
</dbReference>
<keyword evidence="2" id="KW-1185">Reference proteome</keyword>
<dbReference type="Gene3D" id="2.70.98.10">
    <property type="match status" value="1"/>
</dbReference>
<dbReference type="PANTHER" id="PTHR11122:SF13">
    <property type="entry name" value="GLUCOSE-6-PHOSPHATE 1-EPIMERASE"/>
    <property type="match status" value="1"/>
</dbReference>
<reference evidence="1" key="1">
    <citation type="submission" date="2021-03" db="EMBL/GenBank/DDBJ databases">
        <title>Antimicrobial resistance genes in bacteria isolated from Japanese honey, and their potential for conferring macrolide and lincosamide resistance in the American foulbrood pathogen Paenibacillus larvae.</title>
        <authorList>
            <person name="Okamoto M."/>
            <person name="Kumagai M."/>
            <person name="Kanamori H."/>
            <person name="Takamatsu D."/>
        </authorList>
    </citation>
    <scope>NUCLEOTIDE SEQUENCE</scope>
    <source>
        <strain evidence="1">J40TS1</strain>
    </source>
</reference>
<dbReference type="InterPro" id="IPR008183">
    <property type="entry name" value="Aldose_1/G6P_1-epimerase"/>
</dbReference>
<dbReference type="InterPro" id="IPR014718">
    <property type="entry name" value="GH-type_carb-bd"/>
</dbReference>
<dbReference type="GO" id="GO:0005975">
    <property type="term" value="P:carbohydrate metabolic process"/>
    <property type="evidence" value="ECO:0007669"/>
    <property type="project" value="InterPro"/>
</dbReference>
<protein>
    <recommendedName>
        <fullName evidence="3">Aldose epimerase</fullName>
    </recommendedName>
</protein>
<comment type="caution">
    <text evidence="1">The sequence shown here is derived from an EMBL/GenBank/DDBJ whole genome shotgun (WGS) entry which is preliminary data.</text>
</comment>
<dbReference type="EMBL" id="BOSE01000010">
    <property type="protein sequence ID" value="GIP18684.1"/>
    <property type="molecule type" value="Genomic_DNA"/>
</dbReference>